<keyword evidence="3" id="KW-0804">Transcription</keyword>
<accession>A0A5J4QUB9</accession>
<dbReference type="GO" id="GO:0004673">
    <property type="term" value="F:protein histidine kinase activity"/>
    <property type="evidence" value="ECO:0007669"/>
    <property type="project" value="UniProtKB-EC"/>
</dbReference>
<dbReference type="PANTHER" id="PTHR43280:SF28">
    <property type="entry name" value="HTH-TYPE TRANSCRIPTIONAL ACTIVATOR RHAS"/>
    <property type="match status" value="1"/>
</dbReference>
<proteinExistence type="predicted"/>
<keyword evidence="5" id="KW-0808">Transferase</keyword>
<evidence type="ECO:0000256" key="1">
    <source>
        <dbReference type="ARBA" id="ARBA00023015"/>
    </source>
</evidence>
<evidence type="ECO:0000256" key="3">
    <source>
        <dbReference type="ARBA" id="ARBA00023163"/>
    </source>
</evidence>
<dbReference type="InterPro" id="IPR018062">
    <property type="entry name" value="HTH_AraC-typ_CS"/>
</dbReference>
<keyword evidence="5" id="KW-0418">Kinase</keyword>
<dbReference type="InterPro" id="IPR018060">
    <property type="entry name" value="HTH_AraC"/>
</dbReference>
<organism evidence="5">
    <name type="scientific">termite gut metagenome</name>
    <dbReference type="NCBI Taxonomy" id="433724"/>
    <lineage>
        <taxon>unclassified sequences</taxon>
        <taxon>metagenomes</taxon>
        <taxon>organismal metagenomes</taxon>
    </lineage>
</organism>
<dbReference type="InterPro" id="IPR009057">
    <property type="entry name" value="Homeodomain-like_sf"/>
</dbReference>
<evidence type="ECO:0000259" key="4">
    <source>
        <dbReference type="PROSITE" id="PS01124"/>
    </source>
</evidence>
<dbReference type="GO" id="GO:0003700">
    <property type="term" value="F:DNA-binding transcription factor activity"/>
    <property type="evidence" value="ECO:0007669"/>
    <property type="project" value="InterPro"/>
</dbReference>
<feature type="non-terminal residue" evidence="5">
    <location>
        <position position="1"/>
    </location>
</feature>
<gene>
    <name evidence="5" type="ORF">EZS27_025979</name>
</gene>
<name>A0A5J4QUB9_9ZZZZ</name>
<reference evidence="5" key="1">
    <citation type="submission" date="2019-03" db="EMBL/GenBank/DDBJ databases">
        <title>Single cell metagenomics reveals metabolic interactions within the superorganism composed of flagellate Streblomastix strix and complex community of Bacteroidetes bacteria on its surface.</title>
        <authorList>
            <person name="Treitli S.C."/>
            <person name="Kolisko M."/>
            <person name="Husnik F."/>
            <person name="Keeling P."/>
            <person name="Hampl V."/>
        </authorList>
    </citation>
    <scope>NUCLEOTIDE SEQUENCE</scope>
    <source>
        <strain evidence="5">STM</strain>
    </source>
</reference>
<dbReference type="AlphaFoldDB" id="A0A5J4QUB9"/>
<dbReference type="PRINTS" id="PR00032">
    <property type="entry name" value="HTHARAC"/>
</dbReference>
<dbReference type="EC" id="2.7.13.3" evidence="5"/>
<dbReference type="Gene3D" id="1.10.10.60">
    <property type="entry name" value="Homeodomain-like"/>
    <property type="match status" value="2"/>
</dbReference>
<dbReference type="Pfam" id="PF12833">
    <property type="entry name" value="HTH_18"/>
    <property type="match status" value="1"/>
</dbReference>
<dbReference type="InterPro" id="IPR020449">
    <property type="entry name" value="Tscrpt_reg_AraC-type_HTH"/>
</dbReference>
<dbReference type="SMART" id="SM00342">
    <property type="entry name" value="HTH_ARAC"/>
    <property type="match status" value="1"/>
</dbReference>
<feature type="domain" description="HTH araC/xylS-type" evidence="4">
    <location>
        <begin position="1"/>
        <end position="100"/>
    </location>
</feature>
<dbReference type="EMBL" id="SNRY01002514">
    <property type="protein sequence ID" value="KAA6324724.1"/>
    <property type="molecule type" value="Genomic_DNA"/>
</dbReference>
<dbReference type="GO" id="GO:0043565">
    <property type="term" value="F:sequence-specific DNA binding"/>
    <property type="evidence" value="ECO:0007669"/>
    <property type="project" value="InterPro"/>
</dbReference>
<evidence type="ECO:0000256" key="2">
    <source>
        <dbReference type="ARBA" id="ARBA00023125"/>
    </source>
</evidence>
<keyword evidence="2" id="KW-0238">DNA-binding</keyword>
<dbReference type="PROSITE" id="PS00041">
    <property type="entry name" value="HTH_ARAC_FAMILY_1"/>
    <property type="match status" value="1"/>
</dbReference>
<sequence length="106" mass="12340">DNAIRIIEEYLPETKFDINLLAENLHMSKSSLYRKIKTMTGLSPIEFIRNIRLKHACRMLKDSSISISEVAYSLGFSDPHYFATYFKNEFNVTPSEYQRQSQGVKN</sequence>
<comment type="caution">
    <text evidence="5">The sequence shown here is derived from an EMBL/GenBank/DDBJ whole genome shotgun (WGS) entry which is preliminary data.</text>
</comment>
<dbReference type="PROSITE" id="PS01124">
    <property type="entry name" value="HTH_ARAC_FAMILY_2"/>
    <property type="match status" value="1"/>
</dbReference>
<dbReference type="PANTHER" id="PTHR43280">
    <property type="entry name" value="ARAC-FAMILY TRANSCRIPTIONAL REGULATOR"/>
    <property type="match status" value="1"/>
</dbReference>
<dbReference type="SUPFAM" id="SSF46689">
    <property type="entry name" value="Homeodomain-like"/>
    <property type="match status" value="2"/>
</dbReference>
<protein>
    <submittedName>
        <fullName evidence="5">Sensor histidine kinase TodS</fullName>
        <ecNumber evidence="5">2.7.13.3</ecNumber>
    </submittedName>
</protein>
<keyword evidence="1" id="KW-0805">Transcription regulation</keyword>
<evidence type="ECO:0000313" key="5">
    <source>
        <dbReference type="EMBL" id="KAA6324724.1"/>
    </source>
</evidence>